<gene>
    <name evidence="1" type="ORF">JKP88DRAFT_265281</name>
</gene>
<name>A0A836C968_9STRA</name>
<sequence length="254" mass="28276">MASRFSSLASVVSAPCFAWLRYYSFIKRGSDELELVRQAVADGTEEEQRRRIWQLLETTVLKGDIIQRRHKNESALRTFKYRLMPILHQYALATLGPVLPYSVKYTQGKQLGAYVRGDASLSSQQLEASGLKGWVEPLSSPFNATIATTMGYPSCINDMGWDGLLYGPMSLLNEADNPVKSLFQFKSLPAQDLRADSSVVSSKRVCQPVHMRRKFSGGTESTRVRVVHGDEITVCCAAAACTDAHACLYHFRNA</sequence>
<proteinExistence type="predicted"/>
<protein>
    <submittedName>
        <fullName evidence="1">Uncharacterized protein</fullName>
    </submittedName>
</protein>
<comment type="caution">
    <text evidence="1">The sequence shown here is derived from an EMBL/GenBank/DDBJ whole genome shotgun (WGS) entry which is preliminary data.</text>
</comment>
<evidence type="ECO:0000313" key="2">
    <source>
        <dbReference type="Proteomes" id="UP000664859"/>
    </source>
</evidence>
<accession>A0A836C968</accession>
<keyword evidence="2" id="KW-1185">Reference proteome</keyword>
<dbReference type="EMBL" id="JAFCMP010000532">
    <property type="protein sequence ID" value="KAG5176817.1"/>
    <property type="molecule type" value="Genomic_DNA"/>
</dbReference>
<reference evidence="1" key="1">
    <citation type="submission" date="2021-02" db="EMBL/GenBank/DDBJ databases">
        <title>First Annotated Genome of the Yellow-green Alga Tribonema minus.</title>
        <authorList>
            <person name="Mahan K.M."/>
        </authorList>
    </citation>
    <scope>NUCLEOTIDE SEQUENCE</scope>
    <source>
        <strain evidence="1">UTEX B ZZ1240</strain>
    </source>
</reference>
<dbReference type="Proteomes" id="UP000664859">
    <property type="component" value="Unassembled WGS sequence"/>
</dbReference>
<dbReference type="AlphaFoldDB" id="A0A836C968"/>
<organism evidence="1 2">
    <name type="scientific">Tribonema minus</name>
    <dbReference type="NCBI Taxonomy" id="303371"/>
    <lineage>
        <taxon>Eukaryota</taxon>
        <taxon>Sar</taxon>
        <taxon>Stramenopiles</taxon>
        <taxon>Ochrophyta</taxon>
        <taxon>PX clade</taxon>
        <taxon>Xanthophyceae</taxon>
        <taxon>Tribonematales</taxon>
        <taxon>Tribonemataceae</taxon>
        <taxon>Tribonema</taxon>
    </lineage>
</organism>
<evidence type="ECO:0000313" key="1">
    <source>
        <dbReference type="EMBL" id="KAG5176817.1"/>
    </source>
</evidence>